<reference evidence="3" key="1">
    <citation type="journal article" date="2019" name="Int. J. Syst. Evol. Microbiol.">
        <title>The Global Catalogue of Microorganisms (GCM) 10K type strain sequencing project: providing services to taxonomists for standard genome sequencing and annotation.</title>
        <authorList>
            <consortium name="The Broad Institute Genomics Platform"/>
            <consortium name="The Broad Institute Genome Sequencing Center for Infectious Disease"/>
            <person name="Wu L."/>
            <person name="Ma J."/>
        </authorList>
    </citation>
    <scope>NUCLEOTIDE SEQUENCE [LARGE SCALE GENOMIC DNA]</scope>
    <source>
        <strain evidence="3">JCM 4524</strain>
    </source>
</reference>
<evidence type="ECO:0000259" key="1">
    <source>
        <dbReference type="PROSITE" id="PS50011"/>
    </source>
</evidence>
<comment type="caution">
    <text evidence="2">The sequence shown here is derived from an EMBL/GenBank/DDBJ whole genome shotgun (WGS) entry which is preliminary data.</text>
</comment>
<dbReference type="InterPro" id="IPR011009">
    <property type="entry name" value="Kinase-like_dom_sf"/>
</dbReference>
<organism evidence="2 3">
    <name type="scientific">Streptomyces vastus</name>
    <dbReference type="NCBI Taxonomy" id="285451"/>
    <lineage>
        <taxon>Bacteria</taxon>
        <taxon>Bacillati</taxon>
        <taxon>Actinomycetota</taxon>
        <taxon>Actinomycetes</taxon>
        <taxon>Kitasatosporales</taxon>
        <taxon>Streptomycetaceae</taxon>
        <taxon>Streptomyces</taxon>
    </lineage>
</organism>
<dbReference type="PROSITE" id="PS50011">
    <property type="entry name" value="PROTEIN_KINASE_DOM"/>
    <property type="match status" value="1"/>
</dbReference>
<dbReference type="SUPFAM" id="SSF56112">
    <property type="entry name" value="Protein kinase-like (PK-like)"/>
    <property type="match status" value="1"/>
</dbReference>
<sequence>MPRSRGAGRTGVHRDVKPGNVMLGAEGRVMLTDFAGPASA</sequence>
<name>A0ABP6E8H1_9ACTN</name>
<dbReference type="EMBL" id="BAAASJ010000119">
    <property type="protein sequence ID" value="GAA2660896.1"/>
    <property type="molecule type" value="Genomic_DNA"/>
</dbReference>
<proteinExistence type="predicted"/>
<dbReference type="RefSeq" id="WP_344396282.1">
    <property type="nucleotide sequence ID" value="NZ_BAAASJ010000119.1"/>
</dbReference>
<gene>
    <name evidence="2" type="ORF">GCM10010307_78730</name>
</gene>
<feature type="domain" description="Protein kinase" evidence="1">
    <location>
        <begin position="1"/>
        <end position="40"/>
    </location>
</feature>
<keyword evidence="3" id="KW-1185">Reference proteome</keyword>
<dbReference type="Proteomes" id="UP001500151">
    <property type="component" value="Unassembled WGS sequence"/>
</dbReference>
<protein>
    <recommendedName>
        <fullName evidence="1">Protein kinase domain-containing protein</fullName>
    </recommendedName>
</protein>
<evidence type="ECO:0000313" key="2">
    <source>
        <dbReference type="EMBL" id="GAA2660896.1"/>
    </source>
</evidence>
<evidence type="ECO:0000313" key="3">
    <source>
        <dbReference type="Proteomes" id="UP001500151"/>
    </source>
</evidence>
<dbReference type="InterPro" id="IPR000719">
    <property type="entry name" value="Prot_kinase_dom"/>
</dbReference>
<accession>A0ABP6E8H1</accession>
<dbReference type="Gene3D" id="1.10.510.10">
    <property type="entry name" value="Transferase(Phosphotransferase) domain 1"/>
    <property type="match status" value="1"/>
</dbReference>